<feature type="compositionally biased region" description="Acidic residues" evidence="1">
    <location>
        <begin position="453"/>
        <end position="462"/>
    </location>
</feature>
<reference evidence="3" key="1">
    <citation type="submission" date="2023-08" db="EMBL/GenBank/DDBJ databases">
        <authorList>
            <person name="Chen Y."/>
            <person name="Shah S."/>
            <person name="Dougan E. K."/>
            <person name="Thang M."/>
            <person name="Chan C."/>
        </authorList>
    </citation>
    <scope>NUCLEOTIDE SEQUENCE</scope>
</reference>
<feature type="region of interest" description="Disordered" evidence="1">
    <location>
        <begin position="426"/>
        <end position="462"/>
    </location>
</feature>
<proteinExistence type="predicted"/>
<keyword evidence="4" id="KW-1185">Reference proteome</keyword>
<dbReference type="AlphaFoldDB" id="A0AA36ID64"/>
<feature type="compositionally biased region" description="Polar residues" evidence="1">
    <location>
        <begin position="106"/>
        <end position="121"/>
    </location>
</feature>
<feature type="domain" description="Mei2-like C-terminal RNA recognition motif" evidence="2">
    <location>
        <begin position="305"/>
        <end position="388"/>
    </location>
</feature>
<dbReference type="SUPFAM" id="SSF54928">
    <property type="entry name" value="RNA-binding domain, RBD"/>
    <property type="match status" value="1"/>
</dbReference>
<dbReference type="Pfam" id="PF04059">
    <property type="entry name" value="RRM_2"/>
    <property type="match status" value="1"/>
</dbReference>
<dbReference type="InterPro" id="IPR007201">
    <property type="entry name" value="Mei2-like_Rrm_C"/>
</dbReference>
<evidence type="ECO:0000313" key="3">
    <source>
        <dbReference type="EMBL" id="CAJ1384581.1"/>
    </source>
</evidence>
<protein>
    <recommendedName>
        <fullName evidence="2">Mei2-like C-terminal RNA recognition motif domain-containing protein</fullName>
    </recommendedName>
</protein>
<dbReference type="EMBL" id="CAUJNA010001125">
    <property type="protein sequence ID" value="CAJ1384581.1"/>
    <property type="molecule type" value="Genomic_DNA"/>
</dbReference>
<evidence type="ECO:0000259" key="2">
    <source>
        <dbReference type="Pfam" id="PF04059"/>
    </source>
</evidence>
<dbReference type="GO" id="GO:0003676">
    <property type="term" value="F:nucleic acid binding"/>
    <property type="evidence" value="ECO:0007669"/>
    <property type="project" value="InterPro"/>
</dbReference>
<dbReference type="InterPro" id="IPR035979">
    <property type="entry name" value="RBD_domain_sf"/>
</dbReference>
<accession>A0AA36ID64</accession>
<feature type="region of interest" description="Disordered" evidence="1">
    <location>
        <begin position="70"/>
        <end position="121"/>
    </location>
</feature>
<dbReference type="CDD" id="cd12277">
    <property type="entry name" value="RRM3_MEI2_EAR1_like"/>
    <property type="match status" value="1"/>
</dbReference>
<gene>
    <name evidence="3" type="ORF">EVOR1521_LOCUS11420</name>
</gene>
<organism evidence="3 4">
    <name type="scientific">Effrenium voratum</name>
    <dbReference type="NCBI Taxonomy" id="2562239"/>
    <lineage>
        <taxon>Eukaryota</taxon>
        <taxon>Sar</taxon>
        <taxon>Alveolata</taxon>
        <taxon>Dinophyceae</taxon>
        <taxon>Suessiales</taxon>
        <taxon>Symbiodiniaceae</taxon>
        <taxon>Effrenium</taxon>
    </lineage>
</organism>
<evidence type="ECO:0000256" key="1">
    <source>
        <dbReference type="SAM" id="MobiDB-lite"/>
    </source>
</evidence>
<name>A0AA36ID64_9DINO</name>
<feature type="region of interest" description="Disordered" evidence="1">
    <location>
        <begin position="1"/>
        <end position="32"/>
    </location>
</feature>
<evidence type="ECO:0000313" key="4">
    <source>
        <dbReference type="Proteomes" id="UP001178507"/>
    </source>
</evidence>
<feature type="compositionally biased region" description="Basic and acidic residues" evidence="1">
    <location>
        <begin position="15"/>
        <end position="27"/>
    </location>
</feature>
<dbReference type="Proteomes" id="UP001178507">
    <property type="component" value="Unassembled WGS sequence"/>
</dbReference>
<feature type="compositionally biased region" description="Basic residues" evidence="1">
    <location>
        <begin position="434"/>
        <end position="446"/>
    </location>
</feature>
<dbReference type="InterPro" id="IPR012677">
    <property type="entry name" value="Nucleotide-bd_a/b_plait_sf"/>
</dbReference>
<dbReference type="Gene3D" id="3.30.70.330">
    <property type="match status" value="1"/>
</dbReference>
<comment type="caution">
    <text evidence="3">The sequence shown here is derived from an EMBL/GenBank/DDBJ whole genome shotgun (WGS) entry which is preliminary data.</text>
</comment>
<sequence>MRFFRASKSSAQEDSTAKADASEKSTTDKGLCTVQEDSESLFTRAKAPGSPAYVTNTEFVMEQKADSFTLPHKDWRAISTPTNSFGSDYDARERDEGPPPTGSFGGMSSYSHHQQGVTSWGSTTTHFEWQEWPYGAPGNPMPFVPPGTEEPSPTGVDAHMGGGCKDTTSFGSVKTEDNWPAYQDKNEPNGAGPYQPMMPFAAPPMPPAGSSSQILAQYAANLQAMAQQYSQMASVAATQEMARGSELGNMPNMSMPALGMPINPWLLPDPLSMPGTGDFRRTEAEAKTNEKTELAPVKNESEWVTVMIRNLPNDYGRDDVVEFLNLQGFKARFDFVYLPIDFKNSTGLGYAFVNMVGHEDALEVFRRLEGFKDWKVSSQKVCEVAWGNPEQQGLDFHISRYRNSPVMHNSVPEEFKPLIFQNGEKVPFPEPTKAPRRPRMKKHARIGCRSPDASEEEEQGTQ</sequence>